<keyword evidence="2" id="KW-0378">Hydrolase</keyword>
<dbReference type="RefSeq" id="WP_145182310.1">
    <property type="nucleotide sequence ID" value="NZ_CP036290.1"/>
</dbReference>
<dbReference type="GO" id="GO:0016787">
    <property type="term" value="F:hydrolase activity"/>
    <property type="evidence" value="ECO:0007669"/>
    <property type="project" value="UniProtKB-KW"/>
</dbReference>
<name>A0A518CV85_9BACT</name>
<dbReference type="AlphaFoldDB" id="A0A518CV85"/>
<proteinExistence type="predicted"/>
<gene>
    <name evidence="2" type="ORF">Pla163_02330</name>
</gene>
<dbReference type="InterPro" id="IPR027417">
    <property type="entry name" value="P-loop_NTPase"/>
</dbReference>
<dbReference type="SUPFAM" id="SSF52540">
    <property type="entry name" value="P-loop containing nucleoside triphosphate hydrolases"/>
    <property type="match status" value="1"/>
</dbReference>
<dbReference type="Proteomes" id="UP000319342">
    <property type="component" value="Chromosome"/>
</dbReference>
<protein>
    <submittedName>
        <fullName evidence="2">Nucleoside triphosphate hydrolase domain-containing protein</fullName>
    </submittedName>
</protein>
<keyword evidence="3" id="KW-1185">Reference proteome</keyword>
<dbReference type="EMBL" id="CP036290">
    <property type="protein sequence ID" value="QDU83136.1"/>
    <property type="molecule type" value="Genomic_DNA"/>
</dbReference>
<dbReference type="Pfam" id="PF09848">
    <property type="entry name" value="SLFN-g3_helicase"/>
    <property type="match status" value="1"/>
</dbReference>
<dbReference type="OrthoDB" id="9759819at2"/>
<evidence type="ECO:0000313" key="2">
    <source>
        <dbReference type="EMBL" id="QDU83136.1"/>
    </source>
</evidence>
<reference evidence="2 3" key="1">
    <citation type="submission" date="2019-02" db="EMBL/GenBank/DDBJ databases">
        <title>Deep-cultivation of Planctomycetes and their phenomic and genomic characterization uncovers novel biology.</title>
        <authorList>
            <person name="Wiegand S."/>
            <person name="Jogler M."/>
            <person name="Boedeker C."/>
            <person name="Pinto D."/>
            <person name="Vollmers J."/>
            <person name="Rivas-Marin E."/>
            <person name="Kohn T."/>
            <person name="Peeters S.H."/>
            <person name="Heuer A."/>
            <person name="Rast P."/>
            <person name="Oberbeckmann S."/>
            <person name="Bunk B."/>
            <person name="Jeske O."/>
            <person name="Meyerdierks A."/>
            <person name="Storesund J.E."/>
            <person name="Kallscheuer N."/>
            <person name="Luecker S."/>
            <person name="Lage O.M."/>
            <person name="Pohl T."/>
            <person name="Merkel B.J."/>
            <person name="Hornburger P."/>
            <person name="Mueller R.-W."/>
            <person name="Bruemmer F."/>
            <person name="Labrenz M."/>
            <person name="Spormann A.M."/>
            <person name="Op den Camp H."/>
            <person name="Overmann J."/>
            <person name="Amann R."/>
            <person name="Jetten M.S.M."/>
            <person name="Mascher T."/>
            <person name="Medema M.H."/>
            <person name="Devos D.P."/>
            <person name="Kaster A.-K."/>
            <person name="Ovreas L."/>
            <person name="Rohde M."/>
            <person name="Galperin M.Y."/>
            <person name="Jogler C."/>
        </authorList>
    </citation>
    <scope>NUCLEOTIDE SEQUENCE [LARGE SCALE GENOMIC DNA]</scope>
    <source>
        <strain evidence="2 3">Pla163</strain>
    </source>
</reference>
<evidence type="ECO:0000313" key="3">
    <source>
        <dbReference type="Proteomes" id="UP000319342"/>
    </source>
</evidence>
<organism evidence="2 3">
    <name type="scientific">Rohdeia mirabilis</name>
    <dbReference type="NCBI Taxonomy" id="2528008"/>
    <lineage>
        <taxon>Bacteria</taxon>
        <taxon>Pseudomonadati</taxon>
        <taxon>Planctomycetota</taxon>
        <taxon>Planctomycetia</taxon>
        <taxon>Planctomycetia incertae sedis</taxon>
        <taxon>Rohdeia</taxon>
    </lineage>
</organism>
<dbReference type="Gene3D" id="3.40.50.300">
    <property type="entry name" value="P-loop containing nucleotide triphosphate hydrolases"/>
    <property type="match status" value="1"/>
</dbReference>
<sequence>MLLDVHTFQNRVHYDLDGLVSDLQDETRRTTASEAAAWRNSLPAFSRVLEQPALQPFHVQIGSLGGVEVEYRLPASASWADLVLLGRHEDKPSAVVVELKDWHTDGDEPGPREGLIRHNNRDALHPSDQVRGYVEYCRRFHSAVQSEDAQVHGCVFFTYASSADPYREAPHHALAESYPLFTRSEQDVTTEFPGYLTSRLSEPDGEFAERFSKGAYRQDRGFVRQISAAISNPETSPFVLLDEQRTGFQKCMKQVERILKPAKVSAKPKRSQKSVVIIEGPPGSGKSVIAAHLWASLAANDRVDGDIVMTTTSGSQKSNWASMFATASKQGAARGVVKTANQYNPGLSPIWVKNEREKGRPTLVSEWRENLAEYARQVDRLRCPDDAYAVSIVDEAHGLIDPVAPGREGVPPSGWCMHAGPQAWHIIRSSRVSIFLMDGDQSYRDNETTSRSSIVEFAKEFGVDNVEIVDLAGAQFRCGGSAEYMDWLDELLDLRAAGTHQGAWRKGHGGPFEFEIAESPIELESQLRSKLNEGHSVRLLASYARPWKTKKSYQPHDLPAADQDFAIECGVPGGLETWSRVWNYAPEQDYTLFVQAPEGCAMGADQLAEVGCPYVVRGFDFDTIGLLWLKDLVRRGDRWVANLDHIHESAWKKTRSQARKEGGSGPHADELLERLKRGYRILLSRGIRGAQIWFEDDETREFVEAKLGL</sequence>
<evidence type="ECO:0000259" key="1">
    <source>
        <dbReference type="Pfam" id="PF09848"/>
    </source>
</evidence>
<dbReference type="InterPro" id="IPR018647">
    <property type="entry name" value="SLFN_3-like_DNA/RNA_helicase"/>
</dbReference>
<feature type="domain" description="Schlafen group 3-like DNA/RNA helicase" evidence="1">
    <location>
        <begin position="273"/>
        <end position="696"/>
    </location>
</feature>
<accession>A0A518CV85</accession>